<dbReference type="Proteomes" id="UP000593567">
    <property type="component" value="Unassembled WGS sequence"/>
</dbReference>
<comment type="caution">
    <text evidence="2">The sequence shown here is derived from an EMBL/GenBank/DDBJ whole genome shotgun (WGS) entry which is preliminary data.</text>
</comment>
<feature type="compositionally biased region" description="Polar residues" evidence="1">
    <location>
        <begin position="166"/>
        <end position="185"/>
    </location>
</feature>
<protein>
    <submittedName>
        <fullName evidence="2">Uncharacterized protein</fullName>
    </submittedName>
</protein>
<evidence type="ECO:0000313" key="3">
    <source>
        <dbReference type="Proteomes" id="UP000593567"/>
    </source>
</evidence>
<evidence type="ECO:0000256" key="1">
    <source>
        <dbReference type="SAM" id="MobiDB-lite"/>
    </source>
</evidence>
<accession>A0A7J7JPL5</accession>
<keyword evidence="3" id="KW-1185">Reference proteome</keyword>
<dbReference type="AlphaFoldDB" id="A0A7J7JPL5"/>
<organism evidence="2 3">
    <name type="scientific">Bugula neritina</name>
    <name type="common">Brown bryozoan</name>
    <name type="synonym">Sertularia neritina</name>
    <dbReference type="NCBI Taxonomy" id="10212"/>
    <lineage>
        <taxon>Eukaryota</taxon>
        <taxon>Metazoa</taxon>
        <taxon>Spiralia</taxon>
        <taxon>Lophotrochozoa</taxon>
        <taxon>Bryozoa</taxon>
        <taxon>Gymnolaemata</taxon>
        <taxon>Cheilostomatida</taxon>
        <taxon>Flustrina</taxon>
        <taxon>Buguloidea</taxon>
        <taxon>Bugulidae</taxon>
        <taxon>Bugula</taxon>
    </lineage>
</organism>
<feature type="region of interest" description="Disordered" evidence="1">
    <location>
        <begin position="166"/>
        <end position="190"/>
    </location>
</feature>
<feature type="compositionally biased region" description="Basic and acidic residues" evidence="1">
    <location>
        <begin position="277"/>
        <end position="288"/>
    </location>
</feature>
<proteinExistence type="predicted"/>
<name>A0A7J7JPL5_BUGNE</name>
<dbReference type="EMBL" id="VXIV02002101">
    <property type="protein sequence ID" value="KAF6027378.1"/>
    <property type="molecule type" value="Genomic_DNA"/>
</dbReference>
<feature type="compositionally biased region" description="Low complexity" evidence="1">
    <location>
        <begin position="291"/>
        <end position="304"/>
    </location>
</feature>
<gene>
    <name evidence="2" type="ORF">EB796_014311</name>
</gene>
<feature type="compositionally biased region" description="Polar residues" evidence="1">
    <location>
        <begin position="318"/>
        <end position="327"/>
    </location>
</feature>
<evidence type="ECO:0000313" key="2">
    <source>
        <dbReference type="EMBL" id="KAF6027378.1"/>
    </source>
</evidence>
<reference evidence="2" key="1">
    <citation type="submission" date="2020-06" db="EMBL/GenBank/DDBJ databases">
        <title>Draft genome of Bugula neritina, a colonial animal packing powerful symbionts and potential medicines.</title>
        <authorList>
            <person name="Rayko M."/>
        </authorList>
    </citation>
    <scope>NUCLEOTIDE SEQUENCE [LARGE SCALE GENOMIC DNA]</scope>
    <source>
        <strain evidence="2">Kwan_BN1</strain>
    </source>
</reference>
<sequence>MLSKTYTFKTYRSTPKGSNTAIDSVPLCFEQLTTMNVSTLQQLCVSYLNLQRNALAERQKVACETENTTGTTAGVKASPYRWFDIGLMDELNPLFISNKVVLYKAYWRNNPQETFTVMLSLKEPSALKTFKPNLLAATTTFEANVAPHLIPNSLYVGQKLYKQQQTTAGKEQTTPKSDVGSSMTDSSKRAKSVLIAKPQTNVASTHRMLSSHRSVDDTLLHTEPKQSFKTLASVSSTDGMSNRDSVFTNQTSCMTEASAEQIEAEQAAVDSILMAVADEHPHSGDTKFRKSSPSSTESSSPTLSSDKENKVTQIILKSRQNQSQTPK</sequence>
<feature type="region of interest" description="Disordered" evidence="1">
    <location>
        <begin position="277"/>
        <end position="327"/>
    </location>
</feature>